<gene>
    <name evidence="2" type="ORF">OLC1_LOCUS23836</name>
</gene>
<accession>A0AAV1EDN2</accession>
<dbReference type="EMBL" id="OX459126">
    <property type="protein sequence ID" value="CAI9117837.1"/>
    <property type="molecule type" value="Genomic_DNA"/>
</dbReference>
<evidence type="ECO:0000259" key="1">
    <source>
        <dbReference type="PROSITE" id="PS50181"/>
    </source>
</evidence>
<dbReference type="PANTHER" id="PTHR31672:SF13">
    <property type="entry name" value="F-BOX PROTEIN CPR30-LIKE"/>
    <property type="match status" value="1"/>
</dbReference>
<dbReference type="AlphaFoldDB" id="A0AAV1EDN2"/>
<sequence>MQESSSTSASDDTFTKDDSDSLAILRSFPPELITEILLRLPARSLLKFKCVSKSWRSQISSPQFTKSHFEISSSNPDHRRLLMWSIFQGYYYLRQCSVNTLFCDDFSSDGIDLENPIKRHDRYVSYVGDYQGLICVCVGRKTLFLWNPTLRKWKKYPHFHVGLNRKLEPYYVVFGFGYDETNDDYVVCSVVCHRGFLDLAIGEAKVYVCGLKARSWRRIQSFEGGGHPWEDNRAIFLNGKFHWTLEKKRSGKIVTMDLATETYGTIDEPKNGKGPGKLGIFEGCLCILANNKHLGHSEFFIMKEYGVKESWTKVLNIHCNPMRNFMSVPFCASSLMEDEFLMILGRELGLYNQENNGFKQVKDFFGTIYTANLFVESLIMPM</sequence>
<dbReference type="CDD" id="cd22157">
    <property type="entry name" value="F-box_AtFBW1-like"/>
    <property type="match status" value="1"/>
</dbReference>
<dbReference type="PANTHER" id="PTHR31672">
    <property type="entry name" value="BNACNNG10540D PROTEIN"/>
    <property type="match status" value="1"/>
</dbReference>
<dbReference type="PROSITE" id="PS50181">
    <property type="entry name" value="FBOX"/>
    <property type="match status" value="1"/>
</dbReference>
<dbReference type="InterPro" id="IPR036047">
    <property type="entry name" value="F-box-like_dom_sf"/>
</dbReference>
<dbReference type="InterPro" id="IPR017451">
    <property type="entry name" value="F-box-assoc_interact_dom"/>
</dbReference>
<feature type="domain" description="F-box" evidence="1">
    <location>
        <begin position="22"/>
        <end position="68"/>
    </location>
</feature>
<dbReference type="SUPFAM" id="SSF81383">
    <property type="entry name" value="F-box domain"/>
    <property type="match status" value="1"/>
</dbReference>
<keyword evidence="3" id="KW-1185">Reference proteome</keyword>
<dbReference type="Gene3D" id="1.20.1280.50">
    <property type="match status" value="1"/>
</dbReference>
<reference evidence="2" key="1">
    <citation type="submission" date="2023-03" db="EMBL/GenBank/DDBJ databases">
        <authorList>
            <person name="Julca I."/>
        </authorList>
    </citation>
    <scope>NUCLEOTIDE SEQUENCE</scope>
</reference>
<dbReference type="NCBIfam" id="TIGR01640">
    <property type="entry name" value="F_box_assoc_1"/>
    <property type="match status" value="1"/>
</dbReference>
<dbReference type="InterPro" id="IPR001810">
    <property type="entry name" value="F-box_dom"/>
</dbReference>
<organism evidence="2 3">
    <name type="scientific">Oldenlandia corymbosa var. corymbosa</name>
    <dbReference type="NCBI Taxonomy" id="529605"/>
    <lineage>
        <taxon>Eukaryota</taxon>
        <taxon>Viridiplantae</taxon>
        <taxon>Streptophyta</taxon>
        <taxon>Embryophyta</taxon>
        <taxon>Tracheophyta</taxon>
        <taxon>Spermatophyta</taxon>
        <taxon>Magnoliopsida</taxon>
        <taxon>eudicotyledons</taxon>
        <taxon>Gunneridae</taxon>
        <taxon>Pentapetalae</taxon>
        <taxon>asterids</taxon>
        <taxon>lamiids</taxon>
        <taxon>Gentianales</taxon>
        <taxon>Rubiaceae</taxon>
        <taxon>Rubioideae</taxon>
        <taxon>Spermacoceae</taxon>
        <taxon>Hedyotis-Oldenlandia complex</taxon>
        <taxon>Oldenlandia</taxon>
    </lineage>
</organism>
<dbReference type="InterPro" id="IPR006527">
    <property type="entry name" value="F-box-assoc_dom_typ1"/>
</dbReference>
<dbReference type="Pfam" id="PF07734">
    <property type="entry name" value="FBA_1"/>
    <property type="match status" value="1"/>
</dbReference>
<evidence type="ECO:0000313" key="3">
    <source>
        <dbReference type="Proteomes" id="UP001161247"/>
    </source>
</evidence>
<protein>
    <submittedName>
        <fullName evidence="2">OLC1v1019322C1</fullName>
    </submittedName>
</protein>
<evidence type="ECO:0000313" key="2">
    <source>
        <dbReference type="EMBL" id="CAI9117837.1"/>
    </source>
</evidence>
<name>A0AAV1EDN2_OLDCO</name>
<dbReference type="Pfam" id="PF00646">
    <property type="entry name" value="F-box"/>
    <property type="match status" value="1"/>
</dbReference>
<dbReference type="SMART" id="SM00256">
    <property type="entry name" value="FBOX"/>
    <property type="match status" value="1"/>
</dbReference>
<proteinExistence type="predicted"/>
<dbReference type="Proteomes" id="UP001161247">
    <property type="component" value="Chromosome 9"/>
</dbReference>
<dbReference type="InterPro" id="IPR050796">
    <property type="entry name" value="SCF_F-box_component"/>
</dbReference>